<evidence type="ECO:0000313" key="2">
    <source>
        <dbReference type="EMBL" id="KAA9352787.1"/>
    </source>
</evidence>
<feature type="transmembrane region" description="Helical" evidence="1">
    <location>
        <begin position="89"/>
        <end position="114"/>
    </location>
</feature>
<accession>A0A5N1JCX5</accession>
<dbReference type="AlphaFoldDB" id="A0A5N1JCX5"/>
<dbReference type="EMBL" id="VTWS01000004">
    <property type="protein sequence ID" value="KAA9352787.1"/>
    <property type="molecule type" value="Genomic_DNA"/>
</dbReference>
<dbReference type="InterPro" id="IPR021257">
    <property type="entry name" value="DUF2809"/>
</dbReference>
<feature type="transmembrane region" description="Helical" evidence="1">
    <location>
        <begin position="6"/>
        <end position="26"/>
    </location>
</feature>
<gene>
    <name evidence="2" type="ORF">F0P93_16500</name>
</gene>
<dbReference type="Proteomes" id="UP000326344">
    <property type="component" value="Unassembled WGS sequence"/>
</dbReference>
<evidence type="ECO:0000256" key="1">
    <source>
        <dbReference type="SAM" id="Phobius"/>
    </source>
</evidence>
<organism evidence="2 3">
    <name type="scientific">Larkinella humicola</name>
    <dbReference type="NCBI Taxonomy" id="2607654"/>
    <lineage>
        <taxon>Bacteria</taxon>
        <taxon>Pseudomonadati</taxon>
        <taxon>Bacteroidota</taxon>
        <taxon>Cytophagia</taxon>
        <taxon>Cytophagales</taxon>
        <taxon>Spirosomataceae</taxon>
        <taxon>Larkinella</taxon>
    </lineage>
</organism>
<comment type="caution">
    <text evidence="2">The sequence shown here is derived from an EMBL/GenBank/DDBJ whole genome shotgun (WGS) entry which is preliminary data.</text>
</comment>
<keyword evidence="1" id="KW-0472">Membrane</keyword>
<keyword evidence="1" id="KW-0812">Transmembrane</keyword>
<dbReference type="RefSeq" id="WP_150877810.1">
    <property type="nucleotide sequence ID" value="NZ_VTWS01000004.1"/>
</dbReference>
<keyword evidence="3" id="KW-1185">Reference proteome</keyword>
<proteinExistence type="predicted"/>
<feature type="transmembrane region" description="Helical" evidence="1">
    <location>
        <begin position="38"/>
        <end position="69"/>
    </location>
</feature>
<dbReference type="Pfam" id="PF10990">
    <property type="entry name" value="DUF2809"/>
    <property type="match status" value="1"/>
</dbReference>
<protein>
    <submittedName>
        <fullName evidence="2">DUF2809 domain-containing protein</fullName>
    </submittedName>
</protein>
<evidence type="ECO:0000313" key="3">
    <source>
        <dbReference type="Proteomes" id="UP000326344"/>
    </source>
</evidence>
<name>A0A5N1JCX5_9BACT</name>
<reference evidence="2 3" key="1">
    <citation type="submission" date="2019-09" db="EMBL/GenBank/DDBJ databases">
        <title>Genome Sequence of Larkinella sp MA1.</title>
        <authorList>
            <person name="Srinivasan S."/>
        </authorList>
    </citation>
    <scope>NUCLEOTIDE SEQUENCE [LARGE SCALE GENOMIC DNA]</scope>
    <source>
        <strain evidence="2 3">MA1</strain>
    </source>
</reference>
<sequence length="151" mass="17418">MLKFQPHYFITTLLLFIIEVLIALFLHDEIIRPYVGDFLVVILIYCFLRAFLNIPVLPTALFVLVFSYTLEVLQYFNLVELLGLQKCKLARIVIGTSFEWIDLLAYTLGVLFVVSLEKTKTARRWNRSGITEIDSTSKDKPHPTTSSTPKF</sequence>
<keyword evidence="1" id="KW-1133">Transmembrane helix</keyword>